<protein>
    <submittedName>
        <fullName evidence="1">Uncharacterized protein</fullName>
    </submittedName>
</protein>
<evidence type="ECO:0000313" key="1">
    <source>
        <dbReference type="EMBL" id="KAE9382959.1"/>
    </source>
</evidence>
<evidence type="ECO:0000313" key="2">
    <source>
        <dbReference type="Proteomes" id="UP000799118"/>
    </source>
</evidence>
<dbReference type="Proteomes" id="UP000799118">
    <property type="component" value="Unassembled WGS sequence"/>
</dbReference>
<sequence>YYSLIDNSIMWKTAMHKSIYTQVLLMHCTWFHKAEWEARWIDTAVQEKGVAEALQAHCCCPHSLPPCW</sequence>
<name>A0A6A4GBR8_9AGAR</name>
<dbReference type="OrthoDB" id="3359487at2759"/>
<organism evidence="1 2">
    <name type="scientific">Gymnopus androsaceus JB14</name>
    <dbReference type="NCBI Taxonomy" id="1447944"/>
    <lineage>
        <taxon>Eukaryota</taxon>
        <taxon>Fungi</taxon>
        <taxon>Dikarya</taxon>
        <taxon>Basidiomycota</taxon>
        <taxon>Agaricomycotina</taxon>
        <taxon>Agaricomycetes</taxon>
        <taxon>Agaricomycetidae</taxon>
        <taxon>Agaricales</taxon>
        <taxon>Marasmiineae</taxon>
        <taxon>Omphalotaceae</taxon>
        <taxon>Gymnopus</taxon>
    </lineage>
</organism>
<gene>
    <name evidence="1" type="ORF">BT96DRAFT_844829</name>
</gene>
<feature type="non-terminal residue" evidence="1">
    <location>
        <position position="1"/>
    </location>
</feature>
<reference evidence="1" key="1">
    <citation type="journal article" date="2019" name="Environ. Microbiol.">
        <title>Fungal ecological strategies reflected in gene transcription - a case study of two litter decomposers.</title>
        <authorList>
            <person name="Barbi F."/>
            <person name="Kohler A."/>
            <person name="Barry K."/>
            <person name="Baskaran P."/>
            <person name="Daum C."/>
            <person name="Fauchery L."/>
            <person name="Ihrmark K."/>
            <person name="Kuo A."/>
            <person name="LaButti K."/>
            <person name="Lipzen A."/>
            <person name="Morin E."/>
            <person name="Grigoriev I.V."/>
            <person name="Henrissat B."/>
            <person name="Lindahl B."/>
            <person name="Martin F."/>
        </authorList>
    </citation>
    <scope>NUCLEOTIDE SEQUENCE</scope>
    <source>
        <strain evidence="1">JB14</strain>
    </source>
</reference>
<proteinExistence type="predicted"/>
<keyword evidence="2" id="KW-1185">Reference proteome</keyword>
<accession>A0A6A4GBR8</accession>
<dbReference type="EMBL" id="ML770816">
    <property type="protein sequence ID" value="KAE9382959.1"/>
    <property type="molecule type" value="Genomic_DNA"/>
</dbReference>
<dbReference type="AlphaFoldDB" id="A0A6A4GBR8"/>